<feature type="compositionally biased region" description="Polar residues" evidence="3">
    <location>
        <begin position="56"/>
        <end position="66"/>
    </location>
</feature>
<dbReference type="InterPro" id="IPR017245">
    <property type="entry name" value="BLOC-1_complex_su-3"/>
</dbReference>
<sequence>MNTKPYIILGEAQESDSEEEIDYSDVSTGQIEQCKGRIVTGEAPESDEEMKEMKSNKGSSSHTVSTIAVPPTRKKYRHQSILVKKLCERNTSLHKNINDFISQTTMNAGTELNVTNQRLLKCQVQLQDGAEHIKKLNSNLSFLDYNLQTLLGISYLPKINICDYVKVVENKLS</sequence>
<organism evidence="4 5">
    <name type="scientific">Polyplax serrata</name>
    <name type="common">Common mouse louse</name>
    <dbReference type="NCBI Taxonomy" id="468196"/>
    <lineage>
        <taxon>Eukaryota</taxon>
        <taxon>Metazoa</taxon>
        <taxon>Ecdysozoa</taxon>
        <taxon>Arthropoda</taxon>
        <taxon>Hexapoda</taxon>
        <taxon>Insecta</taxon>
        <taxon>Pterygota</taxon>
        <taxon>Neoptera</taxon>
        <taxon>Paraneoptera</taxon>
        <taxon>Psocodea</taxon>
        <taxon>Troctomorpha</taxon>
        <taxon>Phthiraptera</taxon>
        <taxon>Anoplura</taxon>
        <taxon>Polyplacidae</taxon>
        <taxon>Polyplax</taxon>
    </lineage>
</organism>
<evidence type="ECO:0000256" key="1">
    <source>
        <dbReference type="ARBA" id="ARBA00008942"/>
    </source>
</evidence>
<dbReference type="AlphaFoldDB" id="A0AAN8S5W5"/>
<gene>
    <name evidence="4" type="ORF">RUM43_007995</name>
</gene>
<accession>A0AAN8S5W5</accession>
<comment type="caution">
    <text evidence="4">The sequence shown here is derived from an EMBL/GenBank/DDBJ whole genome shotgun (WGS) entry which is preliminary data.</text>
</comment>
<dbReference type="GO" id="GO:0031083">
    <property type="term" value="C:BLOC-1 complex"/>
    <property type="evidence" value="ECO:0007669"/>
    <property type="project" value="TreeGrafter"/>
</dbReference>
<evidence type="ECO:0000313" key="5">
    <source>
        <dbReference type="Proteomes" id="UP001372834"/>
    </source>
</evidence>
<dbReference type="EMBL" id="JAWJWE010000003">
    <property type="protein sequence ID" value="KAK6639720.1"/>
    <property type="molecule type" value="Genomic_DNA"/>
</dbReference>
<dbReference type="PANTHER" id="PTHR31974:SF2">
    <property type="entry name" value="BIOGENESIS OF LYSOSOME-RELATED ORGANELLES COMPLEX 1 SUBUNIT 3"/>
    <property type="match status" value="1"/>
</dbReference>
<dbReference type="Pfam" id="PF15753">
    <property type="entry name" value="BLOC1S3"/>
    <property type="match status" value="1"/>
</dbReference>
<dbReference type="Proteomes" id="UP001372834">
    <property type="component" value="Unassembled WGS sequence"/>
</dbReference>
<evidence type="ECO:0000256" key="3">
    <source>
        <dbReference type="SAM" id="MobiDB-lite"/>
    </source>
</evidence>
<comment type="similarity">
    <text evidence="1">Belongs to the BLOC1S3 family.</text>
</comment>
<evidence type="ECO:0000313" key="4">
    <source>
        <dbReference type="EMBL" id="KAK6639720.1"/>
    </source>
</evidence>
<reference evidence="4 5" key="1">
    <citation type="submission" date="2023-10" db="EMBL/GenBank/DDBJ databases">
        <title>Genomes of two closely related lineages of the louse Polyplax serrata with different host specificities.</title>
        <authorList>
            <person name="Martinu J."/>
            <person name="Tarabai H."/>
            <person name="Stefka J."/>
            <person name="Hypsa V."/>
        </authorList>
    </citation>
    <scope>NUCLEOTIDE SEQUENCE [LARGE SCALE GENOMIC DNA]</scope>
    <source>
        <strain evidence="4">HR10_N</strain>
    </source>
</reference>
<dbReference type="PANTHER" id="PTHR31974">
    <property type="entry name" value="BIOGENESIS OF LYSOSOME-RELATED ORGANELLES COMPLEX 1 SUBUNIT 3"/>
    <property type="match status" value="1"/>
</dbReference>
<name>A0AAN8S5W5_POLSC</name>
<feature type="region of interest" description="Disordered" evidence="3">
    <location>
        <begin position="41"/>
        <end position="66"/>
    </location>
</feature>
<evidence type="ECO:0000256" key="2">
    <source>
        <dbReference type="ARBA" id="ARBA00019581"/>
    </source>
</evidence>
<protein>
    <recommendedName>
        <fullName evidence="2">Biogenesis of lysosome-related organelles complex 1 subunit 3</fullName>
    </recommendedName>
</protein>
<proteinExistence type="inferred from homology"/>